<dbReference type="RefSeq" id="WP_209620576.1">
    <property type="nucleotide sequence ID" value="NZ_JAGJRS010000021.1"/>
</dbReference>
<accession>A0ABS4DPA2</accession>
<feature type="transmembrane region" description="Helical" evidence="1">
    <location>
        <begin position="125"/>
        <end position="147"/>
    </location>
</feature>
<proteinExistence type="predicted"/>
<keyword evidence="1" id="KW-1133">Transmembrane helix</keyword>
<feature type="transmembrane region" description="Helical" evidence="1">
    <location>
        <begin position="32"/>
        <end position="53"/>
    </location>
</feature>
<feature type="transmembrane region" description="Helical" evidence="1">
    <location>
        <begin position="200"/>
        <end position="217"/>
    </location>
</feature>
<evidence type="ECO:0000313" key="3">
    <source>
        <dbReference type="Proteomes" id="UP000823790"/>
    </source>
</evidence>
<name>A0ABS4DPA2_9GAMM</name>
<reference evidence="2 3" key="1">
    <citation type="submission" date="2021-04" db="EMBL/GenBank/DDBJ databases">
        <authorList>
            <person name="Huq M.A."/>
        </authorList>
    </citation>
    <scope>NUCLEOTIDE SEQUENCE [LARGE SCALE GENOMIC DNA]</scope>
    <source>
        <strain evidence="2 3">MAH-13</strain>
    </source>
</reference>
<keyword evidence="1" id="KW-0812">Transmembrane</keyword>
<feature type="transmembrane region" description="Helical" evidence="1">
    <location>
        <begin position="167"/>
        <end position="188"/>
    </location>
</feature>
<dbReference type="Proteomes" id="UP000823790">
    <property type="component" value="Unassembled WGS sequence"/>
</dbReference>
<keyword evidence="3" id="KW-1185">Reference proteome</keyword>
<evidence type="ECO:0000313" key="2">
    <source>
        <dbReference type="EMBL" id="MBP1474889.1"/>
    </source>
</evidence>
<keyword evidence="1" id="KW-0472">Membrane</keyword>
<organism evidence="2 3">
    <name type="scientific">Frateuria flava</name>
    <dbReference type="NCBI Taxonomy" id="2821489"/>
    <lineage>
        <taxon>Bacteria</taxon>
        <taxon>Pseudomonadati</taxon>
        <taxon>Pseudomonadota</taxon>
        <taxon>Gammaproteobacteria</taxon>
        <taxon>Lysobacterales</taxon>
        <taxon>Rhodanobacteraceae</taxon>
        <taxon>Frateuria</taxon>
    </lineage>
</organism>
<feature type="transmembrane region" description="Helical" evidence="1">
    <location>
        <begin position="238"/>
        <end position="257"/>
    </location>
</feature>
<sequence>MHPSSDMQACISGAMREHPLPPAYPSSLLRTLALSGYGLWMLLGLALALGIYRGGRSEALLPLALGAAFVSAGLVVACLHLRGLSEWHGWFPARRSRPTREALLALAAYLPMLAVAGLVRGDNGFWATRAAGAALALCSAASLVYTVHNYRRRLSAGVSRCSAQLPLSRLVASLYTGGLWLWLCLAAQDGAAHAAGTRPWIMVLLVLALLLGLIEGLRWQALSPPEGRPSTQRMRGRTARFVAALFTYAVPSLALLVVDLSDAGVGLVALAATSCLLGRTIEQRAYEAALARLCRADHAPTRGL</sequence>
<protein>
    <recommendedName>
        <fullName evidence="4">DMSO reductase</fullName>
    </recommendedName>
</protein>
<gene>
    <name evidence="2" type="ORF">J7I44_11315</name>
</gene>
<dbReference type="EMBL" id="JAGJRS010000021">
    <property type="protein sequence ID" value="MBP1474889.1"/>
    <property type="molecule type" value="Genomic_DNA"/>
</dbReference>
<evidence type="ECO:0008006" key="4">
    <source>
        <dbReference type="Google" id="ProtNLM"/>
    </source>
</evidence>
<evidence type="ECO:0000256" key="1">
    <source>
        <dbReference type="SAM" id="Phobius"/>
    </source>
</evidence>
<feature type="transmembrane region" description="Helical" evidence="1">
    <location>
        <begin position="102"/>
        <end position="119"/>
    </location>
</feature>
<comment type="caution">
    <text evidence="2">The sequence shown here is derived from an EMBL/GenBank/DDBJ whole genome shotgun (WGS) entry which is preliminary data.</text>
</comment>
<feature type="transmembrane region" description="Helical" evidence="1">
    <location>
        <begin position="59"/>
        <end position="81"/>
    </location>
</feature>